<feature type="transmembrane region" description="Helical" evidence="1">
    <location>
        <begin position="147"/>
        <end position="166"/>
    </location>
</feature>
<organism evidence="2 3">
    <name type="scientific">Lysobacter antibioticus</name>
    <dbReference type="NCBI Taxonomy" id="84531"/>
    <lineage>
        <taxon>Bacteria</taxon>
        <taxon>Pseudomonadati</taxon>
        <taxon>Pseudomonadota</taxon>
        <taxon>Gammaproteobacteria</taxon>
        <taxon>Lysobacterales</taxon>
        <taxon>Lysobacteraceae</taxon>
        <taxon>Lysobacter</taxon>
    </lineage>
</organism>
<proteinExistence type="predicted"/>
<keyword evidence="1" id="KW-0472">Membrane</keyword>
<dbReference type="KEGG" id="lab:LA76x_4861"/>
<sequence>MRIVALLVSVLGVLAFGGALVYSFVQPTAIESLARDLIRVEVEQRVGETLHTLDDSTVSRIATRMSERSRARIAQIGQQLQAGLPRRVAEIAAQMRDPDCACRDRIEAGATAALQMQRERLLDSDTRLTRAIRAKYMQVADALIREFRIFSAANLLVFGLLGVVTLTRPRAGLHLLLPTLVVLGAAAITACFYLFQQDWLRTVVFGDYVGLTYFVYLGLAGVWLSDISFNHARLTTATINGAGEAVGVAFNLVAC</sequence>
<dbReference type="STRING" id="84531.LA76x_4861"/>
<feature type="transmembrane region" description="Helical" evidence="1">
    <location>
        <begin position="173"/>
        <end position="196"/>
    </location>
</feature>
<dbReference type="Proteomes" id="UP000060787">
    <property type="component" value="Chromosome"/>
</dbReference>
<evidence type="ECO:0000313" key="3">
    <source>
        <dbReference type="Proteomes" id="UP000060787"/>
    </source>
</evidence>
<name>A0A0S2FHC1_LYSAN</name>
<dbReference type="AlphaFoldDB" id="A0A0S2FHC1"/>
<dbReference type="RefSeq" id="WP_148649847.1">
    <property type="nucleotide sequence ID" value="NZ_CP011129.1"/>
</dbReference>
<keyword evidence="3" id="KW-1185">Reference proteome</keyword>
<evidence type="ECO:0000256" key="1">
    <source>
        <dbReference type="SAM" id="Phobius"/>
    </source>
</evidence>
<keyword evidence="1" id="KW-1133">Transmembrane helix</keyword>
<gene>
    <name evidence="2" type="ORF">LA76x_4861</name>
</gene>
<reference evidence="2 3" key="1">
    <citation type="journal article" date="2015" name="BMC Genomics">
        <title>Comparative genomics and metabolic profiling of the genus Lysobacter.</title>
        <authorList>
            <person name="de Bruijn I."/>
            <person name="Cheng X."/>
            <person name="de Jager V."/>
            <person name="Exposito R.G."/>
            <person name="Watrous J."/>
            <person name="Patel N."/>
            <person name="Postma J."/>
            <person name="Dorrestein P.C."/>
            <person name="Kobayashi D."/>
            <person name="Raaijmakers J.M."/>
        </authorList>
    </citation>
    <scope>NUCLEOTIDE SEQUENCE [LARGE SCALE GENOMIC DNA]</scope>
    <source>
        <strain evidence="2 3">76</strain>
    </source>
</reference>
<dbReference type="EMBL" id="CP011129">
    <property type="protein sequence ID" value="ALN82964.1"/>
    <property type="molecule type" value="Genomic_DNA"/>
</dbReference>
<accession>A0A0S2FHC1</accession>
<feature type="transmembrane region" description="Helical" evidence="1">
    <location>
        <begin position="208"/>
        <end position="225"/>
    </location>
</feature>
<dbReference type="PATRIC" id="fig|84531.8.peg.4851"/>
<evidence type="ECO:0000313" key="2">
    <source>
        <dbReference type="EMBL" id="ALN82964.1"/>
    </source>
</evidence>
<protein>
    <recommendedName>
        <fullName evidence="4">Transmembrane protein</fullName>
    </recommendedName>
</protein>
<keyword evidence="1" id="KW-0812">Transmembrane</keyword>
<evidence type="ECO:0008006" key="4">
    <source>
        <dbReference type="Google" id="ProtNLM"/>
    </source>
</evidence>